<dbReference type="eggNOG" id="ENOG50346K7">
    <property type="taxonomic scope" value="Bacteria"/>
</dbReference>
<proteinExistence type="predicted"/>
<dbReference type="STRING" id="267608.RSp0543"/>
<dbReference type="HOGENOM" id="CLU_2105529_0_0_4"/>
<protein>
    <submittedName>
        <fullName evidence="1">Uncharacterized protein</fullName>
    </submittedName>
</protein>
<accession>Q8XSD3</accession>
<dbReference type="EnsemblBacteria" id="CAD17694">
    <property type="protein sequence ID" value="CAD17694"/>
    <property type="gene ID" value="RSp0543"/>
</dbReference>
<dbReference type="RefSeq" id="WP_011003846.1">
    <property type="nucleotide sequence ID" value="NC_003296.1"/>
</dbReference>
<organism evidence="1 2">
    <name type="scientific">Ralstonia nicotianae (strain ATCC BAA-1114 / GMI1000)</name>
    <name type="common">Ralstonia solanacearum</name>
    <dbReference type="NCBI Taxonomy" id="267608"/>
    <lineage>
        <taxon>Bacteria</taxon>
        <taxon>Pseudomonadati</taxon>
        <taxon>Pseudomonadota</taxon>
        <taxon>Betaproteobacteria</taxon>
        <taxon>Burkholderiales</taxon>
        <taxon>Burkholderiaceae</taxon>
        <taxon>Ralstonia</taxon>
        <taxon>Ralstonia solanacearum species complex</taxon>
    </lineage>
</organism>
<evidence type="ECO:0000313" key="2">
    <source>
        <dbReference type="Proteomes" id="UP000001436"/>
    </source>
</evidence>
<dbReference type="EMBL" id="AL646053">
    <property type="protein sequence ID" value="CAD17694.1"/>
    <property type="molecule type" value="Genomic_DNA"/>
</dbReference>
<geneLocation type="plasmid" evidence="2">
    <name>megaplasmid Rsp</name>
</geneLocation>
<name>Q8XSD3_RALN1</name>
<dbReference type="CDD" id="cd20698">
    <property type="entry name" value="CdiI_Kp-like"/>
    <property type="match status" value="1"/>
</dbReference>
<keyword evidence="2" id="KW-1185">Reference proteome</keyword>
<dbReference type="AlphaFoldDB" id="Q8XSD3"/>
<evidence type="ECO:0000313" key="1">
    <source>
        <dbReference type="EMBL" id="CAD17694.1"/>
    </source>
</evidence>
<sequence>MTILEAEVVDVVGIDPTRKAASLNMFFPEQFEFLEKFGIEPTCFDPSAVSFSYRKEDSISGLSIEISFSGVEESFQVRLFRGGDDVAIISSERVRSISVFEDDSGKGVRVAFDFQGLASEAPIILEPVVNVRWWILRAN</sequence>
<dbReference type="KEGG" id="rso:RSp0543"/>
<gene>
    <name evidence="1" type="ordered locus">RSp0543</name>
</gene>
<dbReference type="Proteomes" id="UP000001436">
    <property type="component" value="Plasmid pGMI1000MP"/>
</dbReference>
<reference evidence="1 2" key="1">
    <citation type="journal article" date="2002" name="Nature">
        <title>Genome sequence of the plant pathogen Ralstonia solanacearum.</title>
        <authorList>
            <person name="Salanoubat M."/>
            <person name="Genin S."/>
            <person name="Artiguenave F."/>
            <person name="Gouzy J."/>
            <person name="Mangenot S."/>
            <person name="Arlat M."/>
            <person name="Billault A."/>
            <person name="Brottier P."/>
            <person name="Camus J.C."/>
            <person name="Cattolico L."/>
            <person name="Chandler M."/>
            <person name="Choisne N."/>
            <person name="Claudel-Renard C."/>
            <person name="Cunnac S."/>
            <person name="Demange N."/>
            <person name="Gaspin C."/>
            <person name="Lavie M."/>
            <person name="Moisan A."/>
            <person name="Robert C."/>
            <person name="Saurin W."/>
            <person name="Schiex T."/>
            <person name="Siguier P."/>
            <person name="Thebault P."/>
            <person name="Whalen M."/>
            <person name="Wincker P."/>
            <person name="Levy M."/>
            <person name="Weissenbach J."/>
            <person name="Boucher C.A."/>
        </authorList>
    </citation>
    <scope>NUCLEOTIDE SEQUENCE [LARGE SCALE GENOMIC DNA]</scope>
    <source>
        <strain evidence="2">ATCC BAA-1114 / GMI1000</strain>
    </source>
</reference>